<name>A0ABV7MFL7_9PROT</name>
<sequence>MKRIAAVATAIASLGVADAATIFTETFEGTQIGRRWNVYDVFGQFVTVDGAGIEIQRSGVVVPAYEGHQYVELDSDFQVNPNPGEGANSAMAALMNLQAGQQYTVTFAYQPRTNRQNDNGIDVSVGTLTDGGQGNRSFDARSLLGTVDGVRSQYGGWQVISMVFTAALGDNALMFAAGGRENELGGFLDDIKVSETPVPAGAVLFGTGLAAFFARRGRKGVA</sequence>
<reference evidence="3" key="1">
    <citation type="journal article" date="2019" name="Int. J. Syst. Evol. Microbiol.">
        <title>The Global Catalogue of Microorganisms (GCM) 10K type strain sequencing project: providing services to taxonomists for standard genome sequencing and annotation.</title>
        <authorList>
            <consortium name="The Broad Institute Genomics Platform"/>
            <consortium name="The Broad Institute Genome Sequencing Center for Infectious Disease"/>
            <person name="Wu L."/>
            <person name="Ma J."/>
        </authorList>
    </citation>
    <scope>NUCLEOTIDE SEQUENCE [LARGE SCALE GENOMIC DNA]</scope>
    <source>
        <strain evidence="3">KCTC 22245</strain>
    </source>
</reference>
<evidence type="ECO:0000256" key="1">
    <source>
        <dbReference type="SAM" id="SignalP"/>
    </source>
</evidence>
<dbReference type="EMBL" id="JBHRVA010000003">
    <property type="protein sequence ID" value="MFC3303602.1"/>
    <property type="molecule type" value="Genomic_DNA"/>
</dbReference>
<feature type="chain" id="PRO_5046359089" description="DUF642 domain-containing protein" evidence="1">
    <location>
        <begin position="20"/>
        <end position="222"/>
    </location>
</feature>
<protein>
    <recommendedName>
        <fullName evidence="4">DUF642 domain-containing protein</fullName>
    </recommendedName>
</protein>
<dbReference type="RefSeq" id="WP_189576307.1">
    <property type="nucleotide sequence ID" value="NZ_BMXU01000002.1"/>
</dbReference>
<evidence type="ECO:0000313" key="2">
    <source>
        <dbReference type="EMBL" id="MFC3303602.1"/>
    </source>
</evidence>
<evidence type="ECO:0008006" key="4">
    <source>
        <dbReference type="Google" id="ProtNLM"/>
    </source>
</evidence>
<keyword evidence="1" id="KW-0732">Signal</keyword>
<dbReference type="Gene3D" id="2.60.120.260">
    <property type="entry name" value="Galactose-binding domain-like"/>
    <property type="match status" value="1"/>
</dbReference>
<evidence type="ECO:0000313" key="3">
    <source>
        <dbReference type="Proteomes" id="UP001595607"/>
    </source>
</evidence>
<keyword evidence="3" id="KW-1185">Reference proteome</keyword>
<dbReference type="Proteomes" id="UP001595607">
    <property type="component" value="Unassembled WGS sequence"/>
</dbReference>
<feature type="signal peptide" evidence="1">
    <location>
        <begin position="1"/>
        <end position="19"/>
    </location>
</feature>
<proteinExistence type="predicted"/>
<comment type="caution">
    <text evidence="2">The sequence shown here is derived from an EMBL/GenBank/DDBJ whole genome shotgun (WGS) entry which is preliminary data.</text>
</comment>
<accession>A0ABV7MFL7</accession>
<organism evidence="2 3">
    <name type="scientific">Parvularcula lutaonensis</name>
    <dbReference type="NCBI Taxonomy" id="491923"/>
    <lineage>
        <taxon>Bacteria</taxon>
        <taxon>Pseudomonadati</taxon>
        <taxon>Pseudomonadota</taxon>
        <taxon>Alphaproteobacteria</taxon>
        <taxon>Parvularculales</taxon>
        <taxon>Parvularculaceae</taxon>
        <taxon>Parvularcula</taxon>
    </lineage>
</organism>
<gene>
    <name evidence="2" type="ORF">ACFONP_12765</name>
</gene>